<reference evidence="2 3" key="1">
    <citation type="submission" date="2016-10" db="EMBL/GenBank/DDBJ databases">
        <authorList>
            <person name="de Groot N.N."/>
        </authorList>
    </citation>
    <scope>NUCLEOTIDE SEQUENCE [LARGE SCALE GENOMIC DNA]</scope>
    <source>
        <strain evidence="2 3">JCM 11308</strain>
    </source>
</reference>
<evidence type="ECO:0000313" key="3">
    <source>
        <dbReference type="Proteomes" id="UP000199417"/>
    </source>
</evidence>
<name>A0A1G7ECX7_9NOCA</name>
<evidence type="ECO:0000313" key="2">
    <source>
        <dbReference type="EMBL" id="SDE61482.1"/>
    </source>
</evidence>
<evidence type="ECO:0000256" key="1">
    <source>
        <dbReference type="SAM" id="Phobius"/>
    </source>
</evidence>
<organism evidence="2 3">
    <name type="scientific">Rhodococcus tukisamuensis</name>
    <dbReference type="NCBI Taxonomy" id="168276"/>
    <lineage>
        <taxon>Bacteria</taxon>
        <taxon>Bacillati</taxon>
        <taxon>Actinomycetota</taxon>
        <taxon>Actinomycetes</taxon>
        <taxon>Mycobacteriales</taxon>
        <taxon>Nocardiaceae</taxon>
        <taxon>Rhodococcus</taxon>
    </lineage>
</organism>
<sequence>MRQWWSAFWDRPPGWVLLAATVAVCLAGLWALSYPTPNGWILVLGCFWPTVVIAACWLTRTAAFLARTKTWSAWLLAVPAVAVVSAALAVFDAPLQARWSLAAGDFSAAVDEIRAGTDSGRERRIGSYDVGGVRTHGDNVYFVIPASGFLNDDGVVYLPNGEPTTPDPVGEGVRVWHLRGPWYSFSAGW</sequence>
<keyword evidence="1" id="KW-0472">Membrane</keyword>
<protein>
    <recommendedName>
        <fullName evidence="4">DUF1109 domain-containing protein</fullName>
    </recommendedName>
</protein>
<accession>A0A1G7ECX7</accession>
<evidence type="ECO:0008006" key="4">
    <source>
        <dbReference type="Google" id="ProtNLM"/>
    </source>
</evidence>
<keyword evidence="1" id="KW-0812">Transmembrane</keyword>
<dbReference type="STRING" id="168276.SAMN05444580_12348"/>
<proteinExistence type="predicted"/>
<feature type="transmembrane region" description="Helical" evidence="1">
    <location>
        <begin position="39"/>
        <end position="59"/>
    </location>
</feature>
<feature type="transmembrane region" description="Helical" evidence="1">
    <location>
        <begin position="12"/>
        <end position="33"/>
    </location>
</feature>
<dbReference type="AlphaFoldDB" id="A0A1G7ECX7"/>
<feature type="transmembrane region" description="Helical" evidence="1">
    <location>
        <begin position="71"/>
        <end position="91"/>
    </location>
</feature>
<dbReference type="Proteomes" id="UP000199417">
    <property type="component" value="Unassembled WGS sequence"/>
</dbReference>
<keyword evidence="1" id="KW-1133">Transmembrane helix</keyword>
<dbReference type="RefSeq" id="WP_072843745.1">
    <property type="nucleotide sequence ID" value="NZ_FNAB01000023.1"/>
</dbReference>
<dbReference type="EMBL" id="FNAB01000023">
    <property type="protein sequence ID" value="SDE61482.1"/>
    <property type="molecule type" value="Genomic_DNA"/>
</dbReference>
<gene>
    <name evidence="2" type="ORF">SAMN05444580_12348</name>
</gene>
<keyword evidence="3" id="KW-1185">Reference proteome</keyword>